<dbReference type="PROSITE" id="PS50234">
    <property type="entry name" value="VWFA"/>
    <property type="match status" value="1"/>
</dbReference>
<organism evidence="2 3">
    <name type="scientific">Biomphalaria glabrata</name>
    <name type="common">Bloodfluke planorb</name>
    <name type="synonym">Freshwater snail</name>
    <dbReference type="NCBI Taxonomy" id="6526"/>
    <lineage>
        <taxon>Eukaryota</taxon>
        <taxon>Metazoa</taxon>
        <taxon>Spiralia</taxon>
        <taxon>Lophotrochozoa</taxon>
        <taxon>Mollusca</taxon>
        <taxon>Gastropoda</taxon>
        <taxon>Heterobranchia</taxon>
        <taxon>Euthyneura</taxon>
        <taxon>Panpulmonata</taxon>
        <taxon>Hygrophila</taxon>
        <taxon>Lymnaeoidea</taxon>
        <taxon>Planorbidae</taxon>
        <taxon>Biomphalaria</taxon>
    </lineage>
</organism>
<dbReference type="STRING" id="6526.A0A2C9LM38"/>
<dbReference type="Gene3D" id="3.40.50.410">
    <property type="entry name" value="von Willebrand factor, type A domain"/>
    <property type="match status" value="1"/>
</dbReference>
<dbReference type="GO" id="GO:0030127">
    <property type="term" value="C:COPII vesicle coat"/>
    <property type="evidence" value="ECO:0007669"/>
    <property type="project" value="TreeGrafter"/>
</dbReference>
<dbReference type="PANTHER" id="PTHR13803">
    <property type="entry name" value="SEC24-RELATED PROTEIN"/>
    <property type="match status" value="1"/>
</dbReference>
<dbReference type="SMART" id="SM00327">
    <property type="entry name" value="VWA"/>
    <property type="match status" value="1"/>
</dbReference>
<sequence length="859" mass="96401">MATPALSIALGLLQDSGNTNIIVKEFFNNVSKDVHAVVLSKQMSIPIISFQPCKQDEDIKAWTAAQDNVIINSSTGFFTDVMDKVGVVLKDVHTGGNNNTELKCPASSFNNDSLDSRTKEQLKPICIQRVTLFENMEVCLKWQLTVCADNEAAYDLRSFLDGLKKSLGVLETDVEKLNSLALKTEEKMSVTVIVEEEAKEILKMLFIILNSLQKHDSHLGSSLKELCEKTNNNVSKVEDTLQDNLESIKSTFVLLEKEISQMSNNSQQNFNDKFVELKQELSQGIEVKFSETMSVLHQKFAEQETKLQNVESAIDETVKRLEKMMLLAENGNSQDQHSSFLQFGSHFILAKQGDAVTNTIKINVAKIMEKPKRVMTKIYSNMCGNLSCQAFFSHNDECQQQINNSQYTWKCRFCHRENSIRNLILFSPDDYDISYIDTYNINTMNTIEDYKIIFVIDISGSMSVSASGLGLITRLDAVRESVKKKIEELTRRFPKRRMGLVTFCDKVAIYGTDRVTCINSNLENWNYLLDQGSTNSTIRPLETNNRSLISTLNSLKPDSNTALGPAILVSLGMTKDSRGSKIIVCTDGESNAGIGMIGQSDALEFYNKVATQAKVQSVTISINSFDDCQLSVIEIMARGSGGTVRRISPNDLSIHMAEDISKKLVATNTTVKVVLPREMYVHASGETNTFQSAASISVGNISDNNNHIMCFEFGCRPGFSFNNVNWPKSASENYLVPFQVQVMYQDSEGNSITRVYSMLRQMTERSEDAKLCMNAQTIVTCLVQKAAKELLKQNRDTGECNRIADRYISKAEKLKKATKIKCRPELLCKLNMFILVFNKIKQYQLTDEMKLLSEMATIN</sequence>
<dbReference type="GO" id="GO:0070971">
    <property type="term" value="C:endoplasmic reticulum exit site"/>
    <property type="evidence" value="ECO:0007669"/>
    <property type="project" value="TreeGrafter"/>
</dbReference>
<dbReference type="PANTHER" id="PTHR13803:SF36">
    <property type="entry name" value="TYPE A VON WILLEBRAND FACTOR DOMAIN-CONTAINING PROTEIN"/>
    <property type="match status" value="1"/>
</dbReference>
<name>A0A2C9LM38_BIOGL</name>
<reference evidence="2" key="1">
    <citation type="submission" date="2020-05" db="UniProtKB">
        <authorList>
            <consortium name="EnsemblMetazoa"/>
        </authorList>
    </citation>
    <scope>IDENTIFICATION</scope>
    <source>
        <strain evidence="2">BB02</strain>
    </source>
</reference>
<dbReference type="OrthoDB" id="6074449at2759"/>
<dbReference type="InterPro" id="IPR002035">
    <property type="entry name" value="VWF_A"/>
</dbReference>
<dbReference type="GO" id="GO:0090110">
    <property type="term" value="P:COPII-coated vesicle cargo loading"/>
    <property type="evidence" value="ECO:0007669"/>
    <property type="project" value="TreeGrafter"/>
</dbReference>
<proteinExistence type="predicted"/>
<evidence type="ECO:0000313" key="2">
    <source>
        <dbReference type="EnsemblMetazoa" id="BGLB032701-PA"/>
    </source>
</evidence>
<dbReference type="InterPro" id="IPR036465">
    <property type="entry name" value="vWFA_dom_sf"/>
</dbReference>
<dbReference type="VEuPathDB" id="VectorBase:BGLB032701"/>
<gene>
    <name evidence="2" type="primary">106067529</name>
</gene>
<feature type="domain" description="VWFA" evidence="1">
    <location>
        <begin position="451"/>
        <end position="664"/>
    </location>
</feature>
<dbReference type="AlphaFoldDB" id="A0A2C9LM38"/>
<evidence type="ECO:0000313" key="3">
    <source>
        <dbReference type="Proteomes" id="UP000076420"/>
    </source>
</evidence>
<dbReference type="VEuPathDB" id="VectorBase:BGLAX_030782"/>
<protein>
    <recommendedName>
        <fullName evidence="1">VWFA domain-containing protein</fullName>
    </recommendedName>
</protein>
<dbReference type="EnsemblMetazoa" id="BGLB032701-RA">
    <property type="protein sequence ID" value="BGLB032701-PA"/>
    <property type="gene ID" value="BGLB032701"/>
</dbReference>
<dbReference type="SUPFAM" id="SSF53300">
    <property type="entry name" value="vWA-like"/>
    <property type="match status" value="1"/>
</dbReference>
<dbReference type="KEGG" id="bgt:106067529"/>
<dbReference type="GO" id="GO:0008270">
    <property type="term" value="F:zinc ion binding"/>
    <property type="evidence" value="ECO:0007669"/>
    <property type="project" value="TreeGrafter"/>
</dbReference>
<accession>A0A2C9LM38</accession>
<dbReference type="Proteomes" id="UP000076420">
    <property type="component" value="Unassembled WGS sequence"/>
</dbReference>
<evidence type="ECO:0000259" key="1">
    <source>
        <dbReference type="PROSITE" id="PS50234"/>
    </source>
</evidence>
<dbReference type="SUPFAM" id="SSF81995">
    <property type="entry name" value="beta-sandwich domain of Sec23/24"/>
    <property type="match status" value="1"/>
</dbReference>
<dbReference type="InterPro" id="IPR050550">
    <property type="entry name" value="SEC23_SEC24_subfamily"/>
</dbReference>
<dbReference type="GO" id="GO:0000149">
    <property type="term" value="F:SNARE binding"/>
    <property type="evidence" value="ECO:0007669"/>
    <property type="project" value="TreeGrafter"/>
</dbReference>